<dbReference type="AlphaFoldDB" id="A0A6N7WA17"/>
<evidence type="ECO:0000256" key="3">
    <source>
        <dbReference type="ARBA" id="ARBA00022801"/>
    </source>
</evidence>
<keyword evidence="6" id="KW-1185">Reference proteome</keyword>
<dbReference type="SUPFAM" id="SSF53649">
    <property type="entry name" value="Alkaline phosphatase-like"/>
    <property type="match status" value="1"/>
</dbReference>
<evidence type="ECO:0000313" key="5">
    <source>
        <dbReference type="EMBL" id="MSS87317.1"/>
    </source>
</evidence>
<reference evidence="5 6" key="1">
    <citation type="submission" date="2019-08" db="EMBL/GenBank/DDBJ databases">
        <title>In-depth cultivation of the pig gut microbiome towards novel bacterial diversity and tailored functional studies.</title>
        <authorList>
            <person name="Wylensek D."/>
            <person name="Hitch T.C.A."/>
            <person name="Clavel T."/>
        </authorList>
    </citation>
    <scope>NUCLEOTIDE SEQUENCE [LARGE SCALE GENOMIC DNA]</scope>
    <source>
        <strain evidence="5 6">WCA-389-WT-23B</strain>
    </source>
</reference>
<dbReference type="NCBIfam" id="NF010322">
    <property type="entry name" value="PRK13759.1"/>
    <property type="match status" value="1"/>
</dbReference>
<accession>A0A6N7WA17</accession>
<dbReference type="InterPro" id="IPR000917">
    <property type="entry name" value="Sulfatase_N"/>
</dbReference>
<evidence type="ECO:0000259" key="4">
    <source>
        <dbReference type="Pfam" id="PF00884"/>
    </source>
</evidence>
<dbReference type="Pfam" id="PF00884">
    <property type="entry name" value="Sulfatase"/>
    <property type="match status" value="1"/>
</dbReference>
<dbReference type="CDD" id="cd16022">
    <property type="entry name" value="sulfatase_like"/>
    <property type="match status" value="1"/>
</dbReference>
<dbReference type="EC" id="3.1.6.1" evidence="5"/>
<evidence type="ECO:0000256" key="2">
    <source>
        <dbReference type="ARBA" id="ARBA00022723"/>
    </source>
</evidence>
<dbReference type="PANTHER" id="PTHR45953">
    <property type="entry name" value="IDURONATE 2-SULFATASE"/>
    <property type="match status" value="1"/>
</dbReference>
<dbReference type="EMBL" id="VUMI01000003">
    <property type="protein sequence ID" value="MSS87317.1"/>
    <property type="molecule type" value="Genomic_DNA"/>
</dbReference>
<dbReference type="GO" id="GO:0046872">
    <property type="term" value="F:metal ion binding"/>
    <property type="evidence" value="ECO:0007669"/>
    <property type="project" value="UniProtKB-KW"/>
</dbReference>
<evidence type="ECO:0000256" key="1">
    <source>
        <dbReference type="ARBA" id="ARBA00008779"/>
    </source>
</evidence>
<dbReference type="PANTHER" id="PTHR45953:SF1">
    <property type="entry name" value="IDURONATE 2-SULFATASE"/>
    <property type="match status" value="1"/>
</dbReference>
<feature type="domain" description="Sulfatase N-terminal" evidence="4">
    <location>
        <begin position="8"/>
        <end position="367"/>
    </location>
</feature>
<keyword evidence="2" id="KW-0479">Metal-binding</keyword>
<comment type="caution">
    <text evidence="5">The sequence shown here is derived from an EMBL/GenBank/DDBJ whole genome shotgun (WGS) entry which is preliminary data.</text>
</comment>
<organism evidence="5 6">
    <name type="scientific">Eisenbergiella porci</name>
    <dbReference type="NCBI Taxonomy" id="2652274"/>
    <lineage>
        <taxon>Bacteria</taxon>
        <taxon>Bacillati</taxon>
        <taxon>Bacillota</taxon>
        <taxon>Clostridia</taxon>
        <taxon>Lachnospirales</taxon>
        <taxon>Lachnospiraceae</taxon>
        <taxon>Eisenbergiella</taxon>
    </lineage>
</organism>
<comment type="similarity">
    <text evidence="1">Belongs to the sulfatase family.</text>
</comment>
<evidence type="ECO:0000313" key="6">
    <source>
        <dbReference type="Proteomes" id="UP000436047"/>
    </source>
</evidence>
<dbReference type="RefSeq" id="WP_154463399.1">
    <property type="nucleotide sequence ID" value="NZ_JAXDZL010000076.1"/>
</dbReference>
<sequence length="488" mass="56138">MGREQKRKNIVLLMTDQLRGDCMGCAGHPDVKTPYLDTLASKGVRFENAYSACPSCVPARAALHTGLTQESHRRVGYADGIRWEYPHTMAGELTKAGYYTQCVGKMHVDPLRNYLGFCHVELHDGYLHYYRDPEIPYRENQKQADDYFHWLKQEKGIDCDVTDTGLECNSWVARPWIYEEKYHPTNWVTDRSIDFLRRRDPDMPFFLFASYLRPHPPFDAPQCYFDMYRNKELTPPVVGDWCDEEALRARGRIFDSDTGPLDPELVREMQIGYYACITHLDHQIGRLIQTLVENKLYDDTIILFVSDHGELLGDHHLFRKSRAYQGSSRVPFLVSGGGFRPEKPGSVKTDVVELRDVMPTVLEAAGIQIPDSVEGISLWNTALKDSGTPEVREYLHGEHTLGEASSHWIITKDEKYIWYSQTGEEQYFRIAEDPDELHNLIGSEKAKERVEALRGLLIQELQDREEGFVREGRLVTGCKPIVWLTKGK</sequence>
<dbReference type="PROSITE" id="PS00149">
    <property type="entry name" value="SULFATASE_2"/>
    <property type="match status" value="1"/>
</dbReference>
<dbReference type="GeneID" id="86052022"/>
<protein>
    <submittedName>
        <fullName evidence="5">Arylsulfatase</fullName>
        <ecNumber evidence="5">3.1.6.1</ecNumber>
    </submittedName>
</protein>
<dbReference type="Proteomes" id="UP000436047">
    <property type="component" value="Unassembled WGS sequence"/>
</dbReference>
<keyword evidence="3 5" id="KW-0378">Hydrolase</keyword>
<dbReference type="GO" id="GO:0004065">
    <property type="term" value="F:arylsulfatase activity"/>
    <property type="evidence" value="ECO:0007669"/>
    <property type="project" value="UniProtKB-EC"/>
</dbReference>
<gene>
    <name evidence="5" type="ORF">FYJ45_02815</name>
</gene>
<dbReference type="InterPro" id="IPR017850">
    <property type="entry name" value="Alkaline_phosphatase_core_sf"/>
</dbReference>
<proteinExistence type="inferred from homology"/>
<dbReference type="InterPro" id="IPR024607">
    <property type="entry name" value="Sulfatase_CS"/>
</dbReference>
<name>A0A6N7WA17_9FIRM</name>
<dbReference type="Gene3D" id="3.40.720.10">
    <property type="entry name" value="Alkaline Phosphatase, subunit A"/>
    <property type="match status" value="1"/>
</dbReference>
<dbReference type="GO" id="GO:0005737">
    <property type="term" value="C:cytoplasm"/>
    <property type="evidence" value="ECO:0007669"/>
    <property type="project" value="TreeGrafter"/>
</dbReference>